<evidence type="ECO:0000256" key="1">
    <source>
        <dbReference type="SAM" id="SignalP"/>
    </source>
</evidence>
<gene>
    <name evidence="2" type="ORF">EXN66_Car020974</name>
</gene>
<dbReference type="AlphaFoldDB" id="A0A6G1QSK7"/>
<reference evidence="3" key="2">
    <citation type="submission" date="2019-02" db="EMBL/GenBank/DDBJ databases">
        <title>Opniocepnalus argus Var Kimnra genome.</title>
        <authorList>
            <person name="Zhou C."/>
            <person name="Xiao S."/>
        </authorList>
    </citation>
    <scope>NUCLEOTIDE SEQUENCE [LARGE SCALE GENOMIC DNA]</scope>
</reference>
<evidence type="ECO:0008006" key="4">
    <source>
        <dbReference type="Google" id="ProtNLM"/>
    </source>
</evidence>
<evidence type="ECO:0000313" key="3">
    <source>
        <dbReference type="Proteomes" id="UP000503349"/>
    </source>
</evidence>
<keyword evidence="1" id="KW-0732">Signal</keyword>
<protein>
    <recommendedName>
        <fullName evidence="4">Melanin-concentrating hormone</fullName>
    </recommendedName>
</protein>
<feature type="signal peptide" evidence="1">
    <location>
        <begin position="1"/>
        <end position="16"/>
    </location>
</feature>
<accession>A0A6G1QSK7</accession>
<proteinExistence type="predicted"/>
<organism evidence="2 3">
    <name type="scientific">Channa argus</name>
    <name type="common">Northern snakehead</name>
    <name type="synonym">Ophicephalus argus</name>
    <dbReference type="NCBI Taxonomy" id="215402"/>
    <lineage>
        <taxon>Eukaryota</taxon>
        <taxon>Metazoa</taxon>
        <taxon>Chordata</taxon>
        <taxon>Craniata</taxon>
        <taxon>Vertebrata</taxon>
        <taxon>Euteleostomi</taxon>
        <taxon>Actinopterygii</taxon>
        <taxon>Neopterygii</taxon>
        <taxon>Teleostei</taxon>
        <taxon>Neoteleostei</taxon>
        <taxon>Acanthomorphata</taxon>
        <taxon>Anabantaria</taxon>
        <taxon>Anabantiformes</taxon>
        <taxon>Channoidei</taxon>
        <taxon>Channidae</taxon>
        <taxon>Channa</taxon>
    </lineage>
</organism>
<sequence length="150" mass="16610">MISVLFSLVLFSELNRHLVTVAMPATKLEDGSSDQGVVGLLLRDEVMSERAVVPPLYRQSLVLDNVKDEDGSPKIIVSDMRLRGHSMRGLNSAFNRNLPLLTDQSLSHTPAEYTLKIDRRDTDLDRLRSSVSQCPSKTPSACVTLKCISL</sequence>
<evidence type="ECO:0000313" key="2">
    <source>
        <dbReference type="EMBL" id="KAF3705283.1"/>
    </source>
</evidence>
<dbReference type="Proteomes" id="UP000503349">
    <property type="component" value="Chromosome 21"/>
</dbReference>
<feature type="chain" id="PRO_5026243076" description="Melanin-concentrating hormone" evidence="1">
    <location>
        <begin position="17"/>
        <end position="150"/>
    </location>
</feature>
<dbReference type="EMBL" id="CM015732">
    <property type="protein sequence ID" value="KAF3705283.1"/>
    <property type="molecule type" value="Genomic_DNA"/>
</dbReference>
<keyword evidence="3" id="KW-1185">Reference proteome</keyword>
<reference evidence="2 3" key="1">
    <citation type="submission" date="2019-02" db="EMBL/GenBank/DDBJ databases">
        <title>Opniocepnalus argus genome.</title>
        <authorList>
            <person name="Zhou C."/>
            <person name="Xiao S."/>
        </authorList>
    </citation>
    <scope>NUCLEOTIDE SEQUENCE [LARGE SCALE GENOMIC DNA]</scope>
    <source>
        <strain evidence="2">OARG1902GOOAL</strain>
        <tissue evidence="2">Muscle</tissue>
    </source>
</reference>
<name>A0A6G1QSK7_CHAAH</name>